<dbReference type="STRING" id="13333.W1PCW9"/>
<evidence type="ECO:0000313" key="4">
    <source>
        <dbReference type="EMBL" id="ERN05554.1"/>
    </source>
</evidence>
<evidence type="ECO:0000259" key="3">
    <source>
        <dbReference type="Pfam" id="PF01915"/>
    </source>
</evidence>
<protein>
    <recommendedName>
        <fullName evidence="3">Glycoside hydrolase family 3 C-terminal domain-containing protein</fullName>
    </recommendedName>
</protein>
<sequence length="209" mass="23393">MLWAGYPSGEGGRAIADIIYGKYNPGGWLSLTWYYNDYISPSRVAKLGLPKYKWSSEVLHGVSNIGRGTHFDAKIAPGATCFPNVIFSTTAFNETLWKTIKEVVSTKARAMFNLGMPSLTYWSPNINVVRDPRWAASLRPLVGICTPLAVMPPTMWGDCRMSKALSRIYADDLDSRLPLALNIMQHMMLITSRALTVTTSMPRLLRETW</sequence>
<proteinExistence type="predicted"/>
<evidence type="ECO:0000256" key="2">
    <source>
        <dbReference type="ARBA" id="ARBA00023295"/>
    </source>
</evidence>
<evidence type="ECO:0000256" key="1">
    <source>
        <dbReference type="ARBA" id="ARBA00022801"/>
    </source>
</evidence>
<dbReference type="InterPro" id="IPR036962">
    <property type="entry name" value="Glyco_hydro_3_N_sf"/>
</dbReference>
<dbReference type="Gene3D" id="3.40.50.1700">
    <property type="entry name" value="Glycoside hydrolase family 3 C-terminal domain"/>
    <property type="match status" value="1"/>
</dbReference>
<dbReference type="Gene3D" id="3.20.20.300">
    <property type="entry name" value="Glycoside hydrolase, family 3, N-terminal domain"/>
    <property type="match status" value="1"/>
</dbReference>
<dbReference type="InterPro" id="IPR017853">
    <property type="entry name" value="GH"/>
</dbReference>
<name>W1PCW9_AMBTC</name>
<organism evidence="4 5">
    <name type="scientific">Amborella trichopoda</name>
    <dbReference type="NCBI Taxonomy" id="13333"/>
    <lineage>
        <taxon>Eukaryota</taxon>
        <taxon>Viridiplantae</taxon>
        <taxon>Streptophyta</taxon>
        <taxon>Embryophyta</taxon>
        <taxon>Tracheophyta</taxon>
        <taxon>Spermatophyta</taxon>
        <taxon>Magnoliopsida</taxon>
        <taxon>Amborellales</taxon>
        <taxon>Amborellaceae</taxon>
        <taxon>Amborella</taxon>
    </lineage>
</organism>
<dbReference type="Proteomes" id="UP000017836">
    <property type="component" value="Unassembled WGS sequence"/>
</dbReference>
<keyword evidence="2" id="KW-0326">Glycosidase</keyword>
<dbReference type="EMBL" id="KI394011">
    <property type="protein sequence ID" value="ERN05554.1"/>
    <property type="molecule type" value="Genomic_DNA"/>
</dbReference>
<dbReference type="eggNOG" id="ENOG502QQ55">
    <property type="taxonomic scope" value="Eukaryota"/>
</dbReference>
<keyword evidence="5" id="KW-1185">Reference proteome</keyword>
<evidence type="ECO:0000313" key="5">
    <source>
        <dbReference type="Proteomes" id="UP000017836"/>
    </source>
</evidence>
<dbReference type="InterPro" id="IPR036881">
    <property type="entry name" value="Glyco_hydro_3_C_sf"/>
</dbReference>
<dbReference type="InterPro" id="IPR002772">
    <property type="entry name" value="Glyco_hydro_3_C"/>
</dbReference>
<keyword evidence="1" id="KW-0378">Hydrolase</keyword>
<dbReference type="SUPFAM" id="SSF51445">
    <property type="entry name" value="(Trans)glycosidases"/>
    <property type="match status" value="1"/>
</dbReference>
<dbReference type="PANTHER" id="PTHR42721">
    <property type="entry name" value="SUGAR HYDROLASE-RELATED"/>
    <property type="match status" value="1"/>
</dbReference>
<dbReference type="GO" id="GO:0045493">
    <property type="term" value="P:xylan catabolic process"/>
    <property type="evidence" value="ECO:0007669"/>
    <property type="project" value="InterPro"/>
</dbReference>
<accession>W1PCW9</accession>
<dbReference type="Pfam" id="PF01915">
    <property type="entry name" value="Glyco_hydro_3_C"/>
    <property type="match status" value="1"/>
</dbReference>
<reference evidence="5" key="1">
    <citation type="journal article" date="2013" name="Science">
        <title>The Amborella genome and the evolution of flowering plants.</title>
        <authorList>
            <consortium name="Amborella Genome Project"/>
        </authorList>
    </citation>
    <scope>NUCLEOTIDE SEQUENCE [LARGE SCALE GENOMIC DNA]</scope>
</reference>
<gene>
    <name evidence="4" type="ORF">AMTR_s00007p00266000</name>
</gene>
<dbReference type="InterPro" id="IPR044993">
    <property type="entry name" value="BXL"/>
</dbReference>
<feature type="domain" description="Glycoside hydrolase family 3 C-terminal" evidence="3">
    <location>
        <begin position="2"/>
        <end position="37"/>
    </location>
</feature>
<dbReference type="AlphaFoldDB" id="W1PCW9"/>
<dbReference type="Gramene" id="ERN05554">
    <property type="protein sequence ID" value="ERN05554"/>
    <property type="gene ID" value="AMTR_s00007p00266000"/>
</dbReference>
<dbReference type="PANTHER" id="PTHR42721:SF11">
    <property type="entry name" value="BETA-D-XYLOSIDASE 5-RELATED"/>
    <property type="match status" value="1"/>
</dbReference>
<dbReference type="HOGENOM" id="CLU_1317004_0_0_1"/>
<dbReference type="GO" id="GO:0009044">
    <property type="term" value="F:xylan 1,4-beta-xylosidase activity"/>
    <property type="evidence" value="ECO:0007669"/>
    <property type="project" value="InterPro"/>
</dbReference>